<evidence type="ECO:0000256" key="1">
    <source>
        <dbReference type="ARBA" id="ARBA00004123"/>
    </source>
</evidence>
<gene>
    <name evidence="6" type="ORF">AAE3_LOCUS2116</name>
</gene>
<feature type="domain" description="Importin N-terminal" evidence="5">
    <location>
        <begin position="40"/>
        <end position="110"/>
    </location>
</feature>
<dbReference type="PANTHER" id="PTHR10997:SF7">
    <property type="entry name" value="IMPORTIN-11"/>
    <property type="match status" value="1"/>
</dbReference>
<accession>A0A8S0VWY5</accession>
<comment type="similarity">
    <text evidence="2">Belongs to the importin beta family.</text>
</comment>
<dbReference type="InterPro" id="IPR058669">
    <property type="entry name" value="TPR_IPO7/11-like"/>
</dbReference>
<organism evidence="6 7">
    <name type="scientific">Cyclocybe aegerita</name>
    <name type="common">Black poplar mushroom</name>
    <name type="synonym">Agrocybe aegerita</name>
    <dbReference type="NCBI Taxonomy" id="1973307"/>
    <lineage>
        <taxon>Eukaryota</taxon>
        <taxon>Fungi</taxon>
        <taxon>Dikarya</taxon>
        <taxon>Basidiomycota</taxon>
        <taxon>Agaricomycotina</taxon>
        <taxon>Agaricomycetes</taxon>
        <taxon>Agaricomycetidae</taxon>
        <taxon>Agaricales</taxon>
        <taxon>Agaricineae</taxon>
        <taxon>Bolbitiaceae</taxon>
        <taxon>Cyclocybe</taxon>
    </lineage>
</organism>
<keyword evidence="7" id="KW-1185">Reference proteome</keyword>
<dbReference type="Pfam" id="PF25758">
    <property type="entry name" value="TPR_IPO11"/>
    <property type="match status" value="1"/>
</dbReference>
<dbReference type="GO" id="GO:0031267">
    <property type="term" value="F:small GTPase binding"/>
    <property type="evidence" value="ECO:0007669"/>
    <property type="project" value="InterPro"/>
</dbReference>
<comment type="subcellular location">
    <subcellularLocation>
        <location evidence="1">Nucleus</location>
    </subcellularLocation>
</comment>
<evidence type="ECO:0000313" key="6">
    <source>
        <dbReference type="EMBL" id="CAA7259891.1"/>
    </source>
</evidence>
<keyword evidence="4" id="KW-0539">Nucleus</keyword>
<reference evidence="6 7" key="1">
    <citation type="submission" date="2020-01" db="EMBL/GenBank/DDBJ databases">
        <authorList>
            <person name="Gupta K D."/>
        </authorList>
    </citation>
    <scope>NUCLEOTIDE SEQUENCE [LARGE SCALE GENOMIC DNA]</scope>
</reference>
<dbReference type="Gene3D" id="1.25.10.10">
    <property type="entry name" value="Leucine-rich Repeat Variant"/>
    <property type="match status" value="1"/>
</dbReference>
<dbReference type="GO" id="GO:0005635">
    <property type="term" value="C:nuclear envelope"/>
    <property type="evidence" value="ECO:0007669"/>
    <property type="project" value="TreeGrafter"/>
</dbReference>
<dbReference type="Proteomes" id="UP000467700">
    <property type="component" value="Unassembled WGS sequence"/>
</dbReference>
<comment type="caution">
    <text evidence="6">The sequence shown here is derived from an EMBL/GenBank/DDBJ whole genome shotgun (WGS) entry which is preliminary data.</text>
</comment>
<proteinExistence type="inferred from homology"/>
<evidence type="ECO:0000259" key="5">
    <source>
        <dbReference type="PROSITE" id="PS50166"/>
    </source>
</evidence>
<dbReference type="GO" id="GO:0005829">
    <property type="term" value="C:cytosol"/>
    <property type="evidence" value="ECO:0007669"/>
    <property type="project" value="TreeGrafter"/>
</dbReference>
<dbReference type="AlphaFoldDB" id="A0A8S0VWY5"/>
<dbReference type="SMART" id="SM00913">
    <property type="entry name" value="IBN_N"/>
    <property type="match status" value="1"/>
</dbReference>
<evidence type="ECO:0000256" key="4">
    <source>
        <dbReference type="ARBA" id="ARBA00023242"/>
    </source>
</evidence>
<protein>
    <recommendedName>
        <fullName evidence="5">Importin N-terminal domain-containing protein</fullName>
    </recommendedName>
</protein>
<dbReference type="InterPro" id="IPR011989">
    <property type="entry name" value="ARM-like"/>
</dbReference>
<evidence type="ECO:0000256" key="3">
    <source>
        <dbReference type="ARBA" id="ARBA00022448"/>
    </source>
</evidence>
<dbReference type="GO" id="GO:0006606">
    <property type="term" value="P:protein import into nucleus"/>
    <property type="evidence" value="ECO:0007669"/>
    <property type="project" value="TreeGrafter"/>
</dbReference>
<dbReference type="EMBL" id="CACVBS010000028">
    <property type="protein sequence ID" value="CAA7259891.1"/>
    <property type="molecule type" value="Genomic_DNA"/>
</dbReference>
<dbReference type="OrthoDB" id="361693at2759"/>
<name>A0A8S0VWY5_CYCAE</name>
<sequence>MASNGRSHTMGAQVQTVSPAELYEVIVDASSQDIARMKTSSQRLNQMLDMFGAYDALQDIASQRSLPSAVRQQAIIQFKNAVVGHWRSRKLLSDEHRNRIRQRCLSFVDEEDETISECNKVVVSKLARTDYPNAWPSLIDDLVKIIDENLQKRYVSSIEDPRDTLRLRRSLKLLNGILKEFSSIKLPNGMKAMAQMVGQLRLLLQGYYSQMSLAFSSGNISQGNIASQSVYDNILLSHLVYKCLAKIAAWLWNKSGRMSAEELQQNITWVQELFQHSAAQVKSLADLHENLVFSILQSNALGHEPTRRSITVLTKHLRVFGKFFRRLQQLNPEQFILLPVSGDLVLFYWSQIVESTNYPQNLISDSDEALFPVRFLVQGLVLFKESLSQWTPTKRSGVPNKNTLSQDFVENAVRLLVTRFMPLNTADLENWMADPEEWVNLEDKENDQWEYELRACAERVLMQLCNQFPSFVVPLLVTTFEQLAPQPSVDLESVVQKEALYCAIGRCARRLKDHIDLQAWLERTFVPEARDPNPNYPIIKRRIAWLIGKWVFEECIGPNNPQIWEVLVHLLQDRGLGTDTVVRLTAATALRDCVDSLGFEPGTFAPFLATVVPQLIQLIGEADTLESKRKVGGSLNTIIEQSGALILPFINVITEPIPQLWITAESDLLFKASLLVTVTKLIEAIKEHSSPLSTLVVPLIRESLTPQVMIHLDGDALGLWLSALRNTTTIEGTPGLGVLLREAINLLATNFDLLGTITRIIESYFLLDAVYVLRTHAVDLFRAYLSAFSSKVAEFNAKELVQSLSLLVQLSPSELWGEAMHASGLFPHLLKTLVAGEADTLLLTEHIYLFSRMLLSNKLMFLQLLSASAPILSQPETTLYSTLLDQWWAKFDNMSEARHRKLTAMGTAALVSTGRPEVLERLPGEIFNLWLDVFGELKEAQEQAALREDPEADITSPTSLVRYWELDAPPDSYYRDTDGTPEYSRRNAVYEQDPIRTAPLVAFVGRQIREAESLCGPANFQNYMNATDPTVLKQLQDALARD</sequence>
<keyword evidence="3" id="KW-0813">Transport</keyword>
<dbReference type="InterPro" id="IPR016024">
    <property type="entry name" value="ARM-type_fold"/>
</dbReference>
<dbReference type="InterPro" id="IPR001494">
    <property type="entry name" value="Importin-beta_N"/>
</dbReference>
<evidence type="ECO:0000256" key="2">
    <source>
        <dbReference type="ARBA" id="ARBA00007991"/>
    </source>
</evidence>
<dbReference type="Pfam" id="PF03810">
    <property type="entry name" value="IBN_N"/>
    <property type="match status" value="1"/>
</dbReference>
<dbReference type="SUPFAM" id="SSF48371">
    <property type="entry name" value="ARM repeat"/>
    <property type="match status" value="1"/>
</dbReference>
<dbReference type="PROSITE" id="PS50166">
    <property type="entry name" value="IMPORTIN_B_NT"/>
    <property type="match status" value="1"/>
</dbReference>
<dbReference type="PANTHER" id="PTHR10997">
    <property type="entry name" value="IMPORTIN-7, 8, 11"/>
    <property type="match status" value="1"/>
</dbReference>
<evidence type="ECO:0000313" key="7">
    <source>
        <dbReference type="Proteomes" id="UP000467700"/>
    </source>
</evidence>